<reference evidence="2 3" key="1">
    <citation type="submission" date="2016-08" db="EMBL/GenBank/DDBJ databases">
        <title>Genome of Bacillus solimangrovi GH2-4.</title>
        <authorList>
            <person name="Lim S."/>
            <person name="Kim B.-C."/>
        </authorList>
    </citation>
    <scope>NUCLEOTIDE SEQUENCE [LARGE SCALE GENOMIC DNA]</scope>
    <source>
        <strain evidence="2 3">GH2-4</strain>
    </source>
</reference>
<dbReference type="GO" id="GO:0016887">
    <property type="term" value="F:ATP hydrolysis activity"/>
    <property type="evidence" value="ECO:0007669"/>
    <property type="project" value="InterPro"/>
</dbReference>
<dbReference type="SUPFAM" id="SSF52540">
    <property type="entry name" value="P-loop containing nucleoside triphosphate hydrolases"/>
    <property type="match status" value="1"/>
</dbReference>
<organism evidence="2 3">
    <name type="scientific">Bacillus solimangrovi</name>
    <dbReference type="NCBI Taxonomy" id="1305675"/>
    <lineage>
        <taxon>Bacteria</taxon>
        <taxon>Bacillati</taxon>
        <taxon>Bacillota</taxon>
        <taxon>Bacilli</taxon>
        <taxon>Bacillales</taxon>
        <taxon>Bacillaceae</taxon>
        <taxon>Bacillus</taxon>
    </lineage>
</organism>
<gene>
    <name evidence="2" type="ORF">BFG57_16935</name>
</gene>
<dbReference type="Gene3D" id="3.40.50.300">
    <property type="entry name" value="P-loop containing nucleotide triphosphate hydrolases"/>
    <property type="match status" value="1"/>
</dbReference>
<name>A0A1E5LD97_9BACI</name>
<sequence>MKELIEATKKANAHDFIMSFPNGYDTHVGEFGNSLSGGQKQRIAIARALLRESKFILLDEVTANLDSKSERLLQDTFKSLIRDNIGIFMIAHRLSTVKDADNIFVLENSVITGAGTHHDLYNNNSYYRKSIDNQRTEINTLQ</sequence>
<feature type="domain" description="ABC transporter" evidence="1">
    <location>
        <begin position="9"/>
        <end position="63"/>
    </location>
</feature>
<proteinExistence type="predicted"/>
<dbReference type="GO" id="GO:0012505">
    <property type="term" value="C:endomembrane system"/>
    <property type="evidence" value="ECO:0007669"/>
    <property type="project" value="UniProtKB-SubCell"/>
</dbReference>
<keyword evidence="3" id="KW-1185">Reference proteome</keyword>
<dbReference type="InterPro" id="IPR027417">
    <property type="entry name" value="P-loop_NTPase"/>
</dbReference>
<dbReference type="PANTHER" id="PTHR43394:SF1">
    <property type="entry name" value="ATP-BINDING CASSETTE SUB-FAMILY B MEMBER 10, MITOCHONDRIAL"/>
    <property type="match status" value="1"/>
</dbReference>
<dbReference type="STRING" id="1305675.BFG57_16935"/>
<comment type="caution">
    <text evidence="2">The sequence shown here is derived from an EMBL/GenBank/DDBJ whole genome shotgun (WGS) entry which is preliminary data.</text>
</comment>
<dbReference type="GO" id="GO:0015421">
    <property type="term" value="F:ABC-type oligopeptide transporter activity"/>
    <property type="evidence" value="ECO:0007669"/>
    <property type="project" value="TreeGrafter"/>
</dbReference>
<accession>A0A1E5LD97</accession>
<protein>
    <recommendedName>
        <fullName evidence="1">ABC transporter domain-containing protein</fullName>
    </recommendedName>
</protein>
<dbReference type="AlphaFoldDB" id="A0A1E5LD97"/>
<dbReference type="GO" id="GO:0090374">
    <property type="term" value="P:oligopeptide export from mitochondrion"/>
    <property type="evidence" value="ECO:0007669"/>
    <property type="project" value="TreeGrafter"/>
</dbReference>
<dbReference type="InterPro" id="IPR003439">
    <property type="entry name" value="ABC_transporter-like_ATP-bd"/>
</dbReference>
<dbReference type="Pfam" id="PF00005">
    <property type="entry name" value="ABC_tran"/>
    <property type="match status" value="1"/>
</dbReference>
<dbReference type="EMBL" id="MJEH01000036">
    <property type="protein sequence ID" value="OEH92058.1"/>
    <property type="molecule type" value="Genomic_DNA"/>
</dbReference>
<dbReference type="Proteomes" id="UP000095209">
    <property type="component" value="Unassembled WGS sequence"/>
</dbReference>
<dbReference type="RefSeq" id="WP_069717910.1">
    <property type="nucleotide sequence ID" value="NZ_MJEH01000036.1"/>
</dbReference>
<evidence type="ECO:0000313" key="3">
    <source>
        <dbReference type="Proteomes" id="UP000095209"/>
    </source>
</evidence>
<dbReference type="InterPro" id="IPR039421">
    <property type="entry name" value="Type_1_exporter"/>
</dbReference>
<dbReference type="PANTHER" id="PTHR43394">
    <property type="entry name" value="ATP-DEPENDENT PERMEASE MDL1, MITOCHONDRIAL"/>
    <property type="match status" value="1"/>
</dbReference>
<dbReference type="GO" id="GO:0005524">
    <property type="term" value="F:ATP binding"/>
    <property type="evidence" value="ECO:0007669"/>
    <property type="project" value="InterPro"/>
</dbReference>
<evidence type="ECO:0000259" key="1">
    <source>
        <dbReference type="Pfam" id="PF00005"/>
    </source>
</evidence>
<evidence type="ECO:0000313" key="2">
    <source>
        <dbReference type="EMBL" id="OEH92058.1"/>
    </source>
</evidence>